<dbReference type="Proteomes" id="UP000199391">
    <property type="component" value="Unassembled WGS sequence"/>
</dbReference>
<evidence type="ECO:0000259" key="8">
    <source>
        <dbReference type="PROSITE" id="PS51007"/>
    </source>
</evidence>
<name>A0A1I7LIF0_9BURK</name>
<keyword evidence="4" id="KW-0249">Electron transport</keyword>
<sequence>MNNKVNKLIVALFCSAVSFGASAGGNVDAGKALAEKYSCAACHGKDYNSPIDPSYPKLAGQHKDYLQHALTAYKRGDAANGRSNAIMTGQVKPLTNQDIKDLAAYLHSLPGTMAVHR</sequence>
<dbReference type="PANTHER" id="PTHR33751:SF9">
    <property type="entry name" value="CYTOCHROME C4"/>
    <property type="match status" value="1"/>
</dbReference>
<proteinExistence type="predicted"/>
<evidence type="ECO:0000256" key="2">
    <source>
        <dbReference type="ARBA" id="ARBA00022617"/>
    </source>
</evidence>
<protein>
    <submittedName>
        <fullName evidence="9">Cytochrome c553</fullName>
    </submittedName>
</protein>
<dbReference type="OrthoDB" id="8777614at2"/>
<dbReference type="GO" id="GO:0020037">
    <property type="term" value="F:heme binding"/>
    <property type="evidence" value="ECO:0007669"/>
    <property type="project" value="InterPro"/>
</dbReference>
<feature type="domain" description="Cytochrome c" evidence="8">
    <location>
        <begin position="25"/>
        <end position="110"/>
    </location>
</feature>
<dbReference type="RefSeq" id="WP_093558371.1">
    <property type="nucleotide sequence ID" value="NZ_FPBO01000030.1"/>
</dbReference>
<dbReference type="AlphaFoldDB" id="A0A1I7LIF0"/>
<reference evidence="10" key="1">
    <citation type="submission" date="2016-10" db="EMBL/GenBank/DDBJ databases">
        <authorList>
            <person name="Varghese N."/>
            <person name="Submissions S."/>
        </authorList>
    </citation>
    <scope>NUCLEOTIDE SEQUENCE [LARGE SCALE GENOMIC DNA]</scope>
    <source>
        <strain evidence="10">CGMCC 1.11014</strain>
    </source>
</reference>
<dbReference type="GO" id="GO:0009055">
    <property type="term" value="F:electron transfer activity"/>
    <property type="evidence" value="ECO:0007669"/>
    <property type="project" value="InterPro"/>
</dbReference>
<organism evidence="9 10">
    <name type="scientific">Pseudoduganella namucuonensis</name>
    <dbReference type="NCBI Taxonomy" id="1035707"/>
    <lineage>
        <taxon>Bacteria</taxon>
        <taxon>Pseudomonadati</taxon>
        <taxon>Pseudomonadota</taxon>
        <taxon>Betaproteobacteria</taxon>
        <taxon>Burkholderiales</taxon>
        <taxon>Oxalobacteraceae</taxon>
        <taxon>Telluria group</taxon>
        <taxon>Pseudoduganella</taxon>
    </lineage>
</organism>
<keyword evidence="1" id="KW-0813">Transport</keyword>
<dbReference type="SUPFAM" id="SSF46626">
    <property type="entry name" value="Cytochrome c"/>
    <property type="match status" value="1"/>
</dbReference>
<dbReference type="InterPro" id="IPR009056">
    <property type="entry name" value="Cyt_c-like_dom"/>
</dbReference>
<dbReference type="InterPro" id="IPR050597">
    <property type="entry name" value="Cytochrome_c_Oxidase_Subunit"/>
</dbReference>
<keyword evidence="7" id="KW-0732">Signal</keyword>
<evidence type="ECO:0000256" key="7">
    <source>
        <dbReference type="SAM" id="SignalP"/>
    </source>
</evidence>
<evidence type="ECO:0000256" key="4">
    <source>
        <dbReference type="ARBA" id="ARBA00022982"/>
    </source>
</evidence>
<feature type="signal peptide" evidence="7">
    <location>
        <begin position="1"/>
        <end position="23"/>
    </location>
</feature>
<keyword evidence="10" id="KW-1185">Reference proteome</keyword>
<dbReference type="STRING" id="1035707.SAMN05216552_103014"/>
<dbReference type="EMBL" id="FPBO01000030">
    <property type="protein sequence ID" value="SFV09472.1"/>
    <property type="molecule type" value="Genomic_DNA"/>
</dbReference>
<dbReference type="InterPro" id="IPR036909">
    <property type="entry name" value="Cyt_c-like_dom_sf"/>
</dbReference>
<keyword evidence="3 6" id="KW-0479">Metal-binding</keyword>
<evidence type="ECO:0000256" key="3">
    <source>
        <dbReference type="ARBA" id="ARBA00022723"/>
    </source>
</evidence>
<feature type="chain" id="PRO_5011688485" evidence="7">
    <location>
        <begin position="24"/>
        <end position="117"/>
    </location>
</feature>
<accession>A0A1I7LIF0</accession>
<keyword evidence="2 6" id="KW-0349">Heme</keyword>
<keyword evidence="5 6" id="KW-0408">Iron</keyword>
<dbReference type="PANTHER" id="PTHR33751">
    <property type="entry name" value="CBB3-TYPE CYTOCHROME C OXIDASE SUBUNIT FIXP"/>
    <property type="match status" value="1"/>
</dbReference>
<evidence type="ECO:0000313" key="9">
    <source>
        <dbReference type="EMBL" id="SFV09472.1"/>
    </source>
</evidence>
<evidence type="ECO:0000256" key="1">
    <source>
        <dbReference type="ARBA" id="ARBA00022448"/>
    </source>
</evidence>
<dbReference type="Gene3D" id="1.10.760.10">
    <property type="entry name" value="Cytochrome c-like domain"/>
    <property type="match status" value="1"/>
</dbReference>
<dbReference type="PROSITE" id="PS51007">
    <property type="entry name" value="CYTC"/>
    <property type="match status" value="1"/>
</dbReference>
<evidence type="ECO:0000256" key="5">
    <source>
        <dbReference type="ARBA" id="ARBA00023004"/>
    </source>
</evidence>
<dbReference type="GO" id="GO:0046872">
    <property type="term" value="F:metal ion binding"/>
    <property type="evidence" value="ECO:0007669"/>
    <property type="project" value="UniProtKB-KW"/>
</dbReference>
<dbReference type="Pfam" id="PF00034">
    <property type="entry name" value="Cytochrom_C"/>
    <property type="match status" value="1"/>
</dbReference>
<evidence type="ECO:0000256" key="6">
    <source>
        <dbReference type="PROSITE-ProRule" id="PRU00433"/>
    </source>
</evidence>
<evidence type="ECO:0000313" key="10">
    <source>
        <dbReference type="Proteomes" id="UP000199391"/>
    </source>
</evidence>
<gene>
    <name evidence="9" type="ORF">SAMN05216552_103014</name>
</gene>